<evidence type="ECO:0000256" key="4">
    <source>
        <dbReference type="ARBA" id="ARBA00044462"/>
    </source>
</evidence>
<feature type="non-terminal residue" evidence="7">
    <location>
        <position position="43"/>
    </location>
</feature>
<dbReference type="Pfam" id="PF02435">
    <property type="entry name" value="Glyco_hydro_68"/>
    <property type="match status" value="1"/>
</dbReference>
<evidence type="ECO:0000313" key="8">
    <source>
        <dbReference type="Proteomes" id="UP000004986"/>
    </source>
</evidence>
<dbReference type="Proteomes" id="UP000004986">
    <property type="component" value="Unassembled WGS sequence"/>
</dbReference>
<evidence type="ECO:0000256" key="1">
    <source>
        <dbReference type="ARBA" id="ARBA00006775"/>
    </source>
</evidence>
<dbReference type="InterPro" id="IPR023296">
    <property type="entry name" value="Glyco_hydro_beta-prop_sf"/>
</dbReference>
<dbReference type="EMBL" id="AEAI01004365">
    <property type="protein sequence ID" value="EGH49520.1"/>
    <property type="molecule type" value="Genomic_DNA"/>
</dbReference>
<feature type="non-terminal residue" evidence="7">
    <location>
        <position position="1"/>
    </location>
</feature>
<dbReference type="EC" id="2.4.1.10" evidence="5"/>
<name>F3GR17_PSESJ</name>
<sequence length="43" mass="4637">SPTTREWAGTPVLLNDKGDIDLYYTCVTPGATIAKVRGRIVTS</sequence>
<dbReference type="Gene3D" id="2.115.10.20">
    <property type="entry name" value="Glycosyl hydrolase domain, family 43"/>
    <property type="match status" value="1"/>
</dbReference>
<reference evidence="7 8" key="1">
    <citation type="journal article" date="2011" name="PLoS Pathog.">
        <title>Dynamic evolution of pathogenicity revealed by sequencing and comparative genomics of 19 Pseudomonas syringae isolates.</title>
        <authorList>
            <person name="Baltrus D.A."/>
            <person name="Nishimura M.T."/>
            <person name="Romanchuk A."/>
            <person name="Chang J.H."/>
            <person name="Mukhtar M.S."/>
            <person name="Cherkis K."/>
            <person name="Roach J."/>
            <person name="Grant S.R."/>
            <person name="Jones C.D."/>
            <person name="Dangl J.L."/>
        </authorList>
    </citation>
    <scope>NUCLEOTIDE SEQUENCE [LARGE SCALE GENOMIC DNA]</scope>
    <source>
        <strain evidence="7 8">1704B</strain>
    </source>
</reference>
<comment type="caution">
    <text evidence="7">The sequence shown here is derived from an EMBL/GenBank/DDBJ whole genome shotgun (WGS) entry which is preliminary data.</text>
</comment>
<evidence type="ECO:0000256" key="2">
    <source>
        <dbReference type="ARBA" id="ARBA00022676"/>
    </source>
</evidence>
<dbReference type="InterPro" id="IPR003469">
    <property type="entry name" value="Glyco_hydro_68"/>
</dbReference>
<evidence type="ECO:0000313" key="7">
    <source>
        <dbReference type="EMBL" id="EGH49520.1"/>
    </source>
</evidence>
<keyword evidence="3" id="KW-0119">Carbohydrate metabolism</keyword>
<organism evidence="7 8">
    <name type="scientific">Pseudomonas syringae pv. pisi str. 1704B</name>
    <dbReference type="NCBI Taxonomy" id="629263"/>
    <lineage>
        <taxon>Bacteria</taxon>
        <taxon>Pseudomonadati</taxon>
        <taxon>Pseudomonadota</taxon>
        <taxon>Gammaproteobacteria</taxon>
        <taxon>Pseudomonadales</taxon>
        <taxon>Pseudomonadaceae</taxon>
        <taxon>Pseudomonas</taxon>
        <taxon>Pseudomonas syringae</taxon>
    </lineage>
</organism>
<keyword evidence="2" id="KW-0808">Transferase</keyword>
<evidence type="ECO:0000256" key="5">
    <source>
        <dbReference type="ARBA" id="ARBA00044516"/>
    </source>
</evidence>
<dbReference type="HOGENOM" id="CLU_3226671_0_0_6"/>
<protein>
    <recommendedName>
        <fullName evidence="5">levansucrase</fullName>
        <ecNumber evidence="5">2.4.1.10</ecNumber>
    </recommendedName>
    <alternativeName>
        <fullName evidence="6">Sucrose 6-fructosyltransferase</fullName>
    </alternativeName>
</protein>
<dbReference type="GO" id="GO:0050053">
    <property type="term" value="F:levansucrase activity"/>
    <property type="evidence" value="ECO:0007669"/>
    <property type="project" value="UniProtKB-EC"/>
</dbReference>
<dbReference type="GO" id="GO:0009758">
    <property type="term" value="P:carbohydrate utilization"/>
    <property type="evidence" value="ECO:0007669"/>
    <property type="project" value="InterPro"/>
</dbReference>
<evidence type="ECO:0000256" key="3">
    <source>
        <dbReference type="ARBA" id="ARBA00023277"/>
    </source>
</evidence>
<keyword evidence="8" id="KW-1185">Reference proteome</keyword>
<proteinExistence type="inferred from homology"/>
<comment type="catalytic activity">
    <reaction evidence="4">
        <text>[6)-beta-D-fructofuranosyl-(2-&gt;](n) alpha-D-glucopyranoside + sucrose = [6)-beta-D-fructofuranosyl-(2-&gt;](n+1) alpha-D-glucopyranoside + D-glucose</text>
        <dbReference type="Rhea" id="RHEA:13653"/>
        <dbReference type="Rhea" id="RHEA-COMP:13093"/>
        <dbReference type="Rhea" id="RHEA-COMP:13094"/>
        <dbReference type="ChEBI" id="CHEBI:4167"/>
        <dbReference type="ChEBI" id="CHEBI:17992"/>
        <dbReference type="ChEBI" id="CHEBI:134464"/>
        <dbReference type="EC" id="2.4.1.10"/>
    </reaction>
</comment>
<dbReference type="BioCyc" id="PSYR629263:G11X0-8674-MONOMER"/>
<comment type="similarity">
    <text evidence="1">Belongs to the glycosyl hydrolase 68 family.</text>
</comment>
<evidence type="ECO:0000256" key="6">
    <source>
        <dbReference type="ARBA" id="ARBA00044568"/>
    </source>
</evidence>
<keyword evidence="2" id="KW-0328">Glycosyltransferase</keyword>
<gene>
    <name evidence="7" type="ORF">PSYPI_46936</name>
</gene>
<accession>F3GR17</accession>
<dbReference type="AlphaFoldDB" id="F3GR17"/>